<gene>
    <name evidence="2" type="ORF">IF1G_10585</name>
</gene>
<sequence>MELLNSQCLVSSPSITPLLLSFTSLPADFTLMKSSNLTGKTICLRLRKPRLKIQLSGQYFVLLALAIMVCLIHCTPRPIIAHEILASYVYSSLGPVRSDLDTIRAGAKTAIPMFFGELLGAAHWFNGAVT</sequence>
<feature type="transmembrane region" description="Helical" evidence="1">
    <location>
        <begin position="56"/>
        <end position="74"/>
    </location>
</feature>
<keyword evidence="1" id="KW-0812">Transmembrane</keyword>
<protein>
    <submittedName>
        <fullName evidence="2">Uncharacterized protein</fullName>
    </submittedName>
</protein>
<comment type="caution">
    <text evidence="2">The sequence shown here is derived from an EMBL/GenBank/DDBJ whole genome shotgun (WGS) entry which is preliminary data.</text>
</comment>
<evidence type="ECO:0000313" key="3">
    <source>
        <dbReference type="Proteomes" id="UP000315783"/>
    </source>
</evidence>
<evidence type="ECO:0000256" key="1">
    <source>
        <dbReference type="SAM" id="Phobius"/>
    </source>
</evidence>
<organism evidence="2 3">
    <name type="scientific">Cordyceps javanica</name>
    <dbReference type="NCBI Taxonomy" id="43265"/>
    <lineage>
        <taxon>Eukaryota</taxon>
        <taxon>Fungi</taxon>
        <taxon>Dikarya</taxon>
        <taxon>Ascomycota</taxon>
        <taxon>Pezizomycotina</taxon>
        <taxon>Sordariomycetes</taxon>
        <taxon>Hypocreomycetidae</taxon>
        <taxon>Hypocreales</taxon>
        <taxon>Cordycipitaceae</taxon>
        <taxon>Cordyceps</taxon>
    </lineage>
</organism>
<dbReference type="AlphaFoldDB" id="A0A545UN08"/>
<evidence type="ECO:0000313" key="2">
    <source>
        <dbReference type="EMBL" id="TQV90842.1"/>
    </source>
</evidence>
<reference evidence="2 3" key="1">
    <citation type="journal article" date="2019" name="Appl. Microbiol. Biotechnol.">
        <title>Genome sequence of Isaria javanica and comparative genome analysis insights into family S53 peptidase evolution in fungal entomopathogens.</title>
        <authorList>
            <person name="Lin R."/>
            <person name="Zhang X."/>
            <person name="Xin B."/>
            <person name="Zou M."/>
            <person name="Gao Y."/>
            <person name="Qin F."/>
            <person name="Hu Q."/>
            <person name="Xie B."/>
            <person name="Cheng X."/>
        </authorList>
    </citation>
    <scope>NUCLEOTIDE SEQUENCE [LARGE SCALE GENOMIC DNA]</scope>
    <source>
        <strain evidence="2 3">IJ1G</strain>
    </source>
</reference>
<dbReference type="Proteomes" id="UP000315783">
    <property type="component" value="Unassembled WGS sequence"/>
</dbReference>
<accession>A0A545UN08</accession>
<dbReference type="EMBL" id="SPUK01000023">
    <property type="protein sequence ID" value="TQV90842.1"/>
    <property type="molecule type" value="Genomic_DNA"/>
</dbReference>
<keyword evidence="1" id="KW-1133">Transmembrane helix</keyword>
<proteinExistence type="predicted"/>
<keyword evidence="3" id="KW-1185">Reference proteome</keyword>
<name>A0A545UN08_9HYPO</name>
<keyword evidence="1" id="KW-0472">Membrane</keyword>